<reference evidence="4" key="2">
    <citation type="submission" date="2016-04" db="EMBL/GenBank/DDBJ databases">
        <title>First Complete Genome Sequence of a Subdivision 6 Acidobacterium.</title>
        <authorList>
            <person name="Huang S."/>
            <person name="Vieira S."/>
            <person name="Bunk B."/>
            <person name="Riedel T."/>
            <person name="Sproeer C."/>
            <person name="Overmann J."/>
        </authorList>
    </citation>
    <scope>NUCLEOTIDE SEQUENCE [LARGE SCALE GENOMIC DNA]</scope>
    <source>
        <strain evidence="4">DSM 100886 HEG_-6_39</strain>
    </source>
</reference>
<evidence type="ECO:0000313" key="3">
    <source>
        <dbReference type="EMBL" id="AMY11307.1"/>
    </source>
</evidence>
<evidence type="ECO:0000256" key="2">
    <source>
        <dbReference type="ARBA" id="ARBA00023002"/>
    </source>
</evidence>
<dbReference type="InterPro" id="IPR036291">
    <property type="entry name" value="NAD(P)-bd_dom_sf"/>
</dbReference>
<dbReference type="PRINTS" id="PR00081">
    <property type="entry name" value="GDHRDH"/>
</dbReference>
<dbReference type="SUPFAM" id="SSF51735">
    <property type="entry name" value="NAD(P)-binding Rossmann-fold domains"/>
    <property type="match status" value="1"/>
</dbReference>
<accession>A0A143PRF9</accession>
<dbReference type="PANTHER" id="PTHR43639">
    <property type="entry name" value="OXIDOREDUCTASE, SHORT-CHAIN DEHYDROGENASE/REDUCTASE FAMILY (AFU_ORTHOLOGUE AFUA_5G02870)"/>
    <property type="match status" value="1"/>
</dbReference>
<dbReference type="EC" id="1.1.1.69" evidence="3"/>
<dbReference type="STRING" id="1855912.LuPra_04555"/>
<proteinExistence type="inferred from homology"/>
<dbReference type="InterPro" id="IPR002347">
    <property type="entry name" value="SDR_fam"/>
</dbReference>
<dbReference type="Pfam" id="PF13561">
    <property type="entry name" value="adh_short_C2"/>
    <property type="match status" value="1"/>
</dbReference>
<dbReference type="OrthoDB" id="9803333at2"/>
<keyword evidence="4" id="KW-1185">Reference proteome</keyword>
<dbReference type="RefSeq" id="WP_110172869.1">
    <property type="nucleotide sequence ID" value="NZ_CP015136.1"/>
</dbReference>
<dbReference type="PRINTS" id="PR00080">
    <property type="entry name" value="SDRFAMILY"/>
</dbReference>
<dbReference type="KEGG" id="abac:LuPra_04555"/>
<evidence type="ECO:0000313" key="4">
    <source>
        <dbReference type="Proteomes" id="UP000076079"/>
    </source>
</evidence>
<reference evidence="3 4" key="1">
    <citation type="journal article" date="2016" name="Genome Announc.">
        <title>First Complete Genome Sequence of a Subdivision 6 Acidobacterium Strain.</title>
        <authorList>
            <person name="Huang S."/>
            <person name="Vieira S."/>
            <person name="Bunk B."/>
            <person name="Riedel T."/>
            <person name="Sproer C."/>
            <person name="Overmann J."/>
        </authorList>
    </citation>
    <scope>NUCLEOTIDE SEQUENCE [LARGE SCALE GENOMIC DNA]</scope>
    <source>
        <strain evidence="4">DSM 100886 HEG_-6_39</strain>
    </source>
</reference>
<gene>
    <name evidence="3" type="primary">gno_6</name>
    <name evidence="3" type="ORF">LuPra_04555</name>
</gene>
<evidence type="ECO:0000256" key="1">
    <source>
        <dbReference type="ARBA" id="ARBA00006484"/>
    </source>
</evidence>
<keyword evidence="2 3" id="KW-0560">Oxidoreductase</keyword>
<name>A0A143PRF9_LUTPR</name>
<dbReference type="AlphaFoldDB" id="A0A143PRF9"/>
<protein>
    <submittedName>
        <fullName evidence="3">Gluconate 5-dehydrogenase</fullName>
        <ecNumber evidence="3">1.1.1.69</ecNumber>
    </submittedName>
</protein>
<dbReference type="Proteomes" id="UP000076079">
    <property type="component" value="Chromosome"/>
</dbReference>
<organism evidence="3 4">
    <name type="scientific">Luteitalea pratensis</name>
    <dbReference type="NCBI Taxonomy" id="1855912"/>
    <lineage>
        <taxon>Bacteria</taxon>
        <taxon>Pseudomonadati</taxon>
        <taxon>Acidobacteriota</taxon>
        <taxon>Vicinamibacteria</taxon>
        <taxon>Vicinamibacterales</taxon>
        <taxon>Vicinamibacteraceae</taxon>
        <taxon>Luteitalea</taxon>
    </lineage>
</organism>
<dbReference type="GO" id="GO:0008874">
    <property type="term" value="F:gluconate 5-dehydrogenase activity"/>
    <property type="evidence" value="ECO:0007669"/>
    <property type="project" value="UniProtKB-EC"/>
</dbReference>
<dbReference type="PANTHER" id="PTHR43639:SF1">
    <property type="entry name" value="SHORT-CHAIN DEHYDROGENASE_REDUCTASE FAMILY PROTEIN"/>
    <property type="match status" value="1"/>
</dbReference>
<dbReference type="FunFam" id="3.40.50.720:FF:000084">
    <property type="entry name" value="Short-chain dehydrogenase reductase"/>
    <property type="match status" value="1"/>
</dbReference>
<sequence length="269" mass="28667">MLTLRGHRALVTGATQGVGRAIAVAIARAGADVVLHGLRSDPQADQTRAQCAALGVQVAVVEGDLSSRPVAATERLFREATAAMPAIDLLVNNAGTCLDTMHFLDVSADLFERTMRLNVHAPFFLTQQFARRWVEQGTQGRVLFTGSINGRLAESNHAAYDTSKGAVEMMVKTLCVSLAPKGIRVNGMAPGLVRTPLTEAFLSDPKAMAWMQMHTPNRAVPGPEVCGEAAAFLLSDAAWHIHGQMLLVDGGMSAWQQPDPPPGQPTTIP</sequence>
<dbReference type="EMBL" id="CP015136">
    <property type="protein sequence ID" value="AMY11307.1"/>
    <property type="molecule type" value="Genomic_DNA"/>
</dbReference>
<dbReference type="Gene3D" id="3.40.50.720">
    <property type="entry name" value="NAD(P)-binding Rossmann-like Domain"/>
    <property type="match status" value="1"/>
</dbReference>
<dbReference type="PATRIC" id="fig|1813736.3.peg.4805"/>
<comment type="similarity">
    <text evidence="1">Belongs to the short-chain dehydrogenases/reductases (SDR) family.</text>
</comment>